<name>A0A6M8ELD3_9BACT</name>
<evidence type="ECO:0000259" key="6">
    <source>
        <dbReference type="Pfam" id="PF00413"/>
    </source>
</evidence>
<evidence type="ECO:0000313" key="8">
    <source>
        <dbReference type="Proteomes" id="UP000503483"/>
    </source>
</evidence>
<keyword evidence="3" id="KW-0378">Hydrolase</keyword>
<keyword evidence="2" id="KW-0479">Metal-binding</keyword>
<dbReference type="InterPro" id="IPR024079">
    <property type="entry name" value="MetalloPept_cat_dom_sf"/>
</dbReference>
<keyword evidence="8" id="KW-1185">Reference proteome</keyword>
<organism evidence="7 8">
    <name type="scientific">Arcobacter acticola</name>
    <dbReference type="NCBI Taxonomy" id="1849015"/>
    <lineage>
        <taxon>Bacteria</taxon>
        <taxon>Pseudomonadati</taxon>
        <taxon>Campylobacterota</taxon>
        <taxon>Epsilonproteobacteria</taxon>
        <taxon>Campylobacterales</taxon>
        <taxon>Arcobacteraceae</taxon>
        <taxon>Arcobacter</taxon>
    </lineage>
</organism>
<evidence type="ECO:0000256" key="2">
    <source>
        <dbReference type="ARBA" id="ARBA00022723"/>
    </source>
</evidence>
<keyword evidence="5" id="KW-0175">Coiled coil</keyword>
<dbReference type="GO" id="GO:0006508">
    <property type="term" value="P:proteolysis"/>
    <property type="evidence" value="ECO:0007669"/>
    <property type="project" value="UniProtKB-KW"/>
</dbReference>
<keyword evidence="4" id="KW-0862">Zinc</keyword>
<dbReference type="Proteomes" id="UP000503483">
    <property type="component" value="Chromosome"/>
</dbReference>
<evidence type="ECO:0000256" key="4">
    <source>
        <dbReference type="ARBA" id="ARBA00022833"/>
    </source>
</evidence>
<dbReference type="InterPro" id="IPR001818">
    <property type="entry name" value="Pept_M10_metallopeptidase"/>
</dbReference>
<dbReference type="AlphaFoldDB" id="A0A6M8ELD3"/>
<dbReference type="RefSeq" id="WP_172126501.1">
    <property type="nucleotide sequence ID" value="NZ_CP042652.1"/>
</dbReference>
<keyword evidence="1 7" id="KW-0645">Protease</keyword>
<sequence>MNYKFLYLFIFLSFNCFASYEQIKIGKIDDYYKDKISQQQLKNILDEIEETLETQLNMNIFDYSSNGKPIDILYVPDSKLQRDISKKIDKLNSKKEKLDSLNDFFSTQKVEIDKLEDSYTVQTNLLNKKVDILNNYIKEINKQKKLDKNEYNRVQEYVKNERTKIDIDLKEQKKVKSNLTKTLNSYNQKVFSYNNLTREINTLVSEIESMTRSVKVINGRTFGLQETTLKTIYKDGKMTQEKSVKTNMDKIEIYSFDSLSQLKVIIAHEIMHLVGVPHIEVNGALMNPLLQNNQLNKLALTKEDIESFKNNF</sequence>
<gene>
    <name evidence="7" type="ORF">AACT_1788</name>
</gene>
<dbReference type="GO" id="GO:0004222">
    <property type="term" value="F:metalloendopeptidase activity"/>
    <property type="evidence" value="ECO:0007669"/>
    <property type="project" value="InterPro"/>
</dbReference>
<evidence type="ECO:0000256" key="1">
    <source>
        <dbReference type="ARBA" id="ARBA00022670"/>
    </source>
</evidence>
<keyword evidence="7" id="KW-0482">Metalloprotease</keyword>
<dbReference type="GO" id="GO:0031012">
    <property type="term" value="C:extracellular matrix"/>
    <property type="evidence" value="ECO:0007669"/>
    <property type="project" value="InterPro"/>
</dbReference>
<dbReference type="KEGG" id="paco:AACT_1788"/>
<evidence type="ECO:0000313" key="7">
    <source>
        <dbReference type="EMBL" id="QKE28939.1"/>
    </source>
</evidence>
<reference evidence="7 8" key="1">
    <citation type="submission" date="2019-08" db="EMBL/GenBank/DDBJ databases">
        <title>Complete genome sequence of Arcobacter acticola.</title>
        <authorList>
            <person name="Miller W."/>
        </authorList>
    </citation>
    <scope>NUCLEOTIDE SEQUENCE [LARGE SCALE GENOMIC DNA]</scope>
    <source>
        <strain evidence="7 8">KCTC 52212</strain>
    </source>
</reference>
<protein>
    <submittedName>
        <fullName evidence="7">Zinc-dependent metalloprotease</fullName>
    </submittedName>
</protein>
<dbReference type="SUPFAM" id="SSF55486">
    <property type="entry name" value="Metalloproteases ('zincins'), catalytic domain"/>
    <property type="match status" value="1"/>
</dbReference>
<dbReference type="EMBL" id="CP042652">
    <property type="protein sequence ID" value="QKE28939.1"/>
    <property type="molecule type" value="Genomic_DNA"/>
</dbReference>
<dbReference type="Gene3D" id="3.40.390.10">
    <property type="entry name" value="Collagenase (Catalytic Domain)"/>
    <property type="match status" value="1"/>
</dbReference>
<evidence type="ECO:0000256" key="5">
    <source>
        <dbReference type="SAM" id="Coils"/>
    </source>
</evidence>
<feature type="coiled-coil region" evidence="5">
    <location>
        <begin position="169"/>
        <end position="213"/>
    </location>
</feature>
<feature type="domain" description="Peptidase M10 metallopeptidase" evidence="6">
    <location>
        <begin position="241"/>
        <end position="309"/>
    </location>
</feature>
<accession>A0A6M8ELD3</accession>
<evidence type="ECO:0000256" key="3">
    <source>
        <dbReference type="ARBA" id="ARBA00022801"/>
    </source>
</evidence>
<dbReference type="Pfam" id="PF00413">
    <property type="entry name" value="Peptidase_M10"/>
    <property type="match status" value="1"/>
</dbReference>
<proteinExistence type="predicted"/>
<dbReference type="GO" id="GO:0008270">
    <property type="term" value="F:zinc ion binding"/>
    <property type="evidence" value="ECO:0007669"/>
    <property type="project" value="InterPro"/>
</dbReference>